<dbReference type="AlphaFoldDB" id="I7JPV8"/>
<feature type="domain" description="Exonuclease" evidence="3">
    <location>
        <begin position="2"/>
        <end position="183"/>
    </location>
</feature>
<dbReference type="HOGENOM" id="CLU_047806_2_1_4"/>
<sequence>MRYVCLDTETTGSKYYLGHRIIELGCVEVICGQKSGRELHMYFNPDRRSDFGAFRIHKISDEFLLDKPRFADCVDEIIDFLYGSTLVIHNAPFDMGFLNYEFKISGQPKLSEFVVDVIDTVILGRMKLPKKLHPNQRYSLDALYKTLVRSDYNPALHRNPHGALIDARMLADLFIRLNMGQEEIPI</sequence>
<dbReference type="GO" id="GO:0045004">
    <property type="term" value="P:DNA replication proofreading"/>
    <property type="evidence" value="ECO:0007669"/>
    <property type="project" value="TreeGrafter"/>
</dbReference>
<proteinExistence type="predicted"/>
<evidence type="ECO:0000313" key="4">
    <source>
        <dbReference type="EMBL" id="CCG18260.1"/>
    </source>
</evidence>
<dbReference type="SMART" id="SM00479">
    <property type="entry name" value="EXOIII"/>
    <property type="match status" value="1"/>
</dbReference>
<dbReference type="OrthoDB" id="9804290at2"/>
<dbReference type="EC" id="2.7.7.7" evidence="1"/>
<gene>
    <name evidence="4" type="primary">dnaQ</name>
    <name evidence="4" type="ORF">KUK_0963</name>
</gene>
<keyword evidence="4" id="KW-0548">Nucleotidyltransferase</keyword>
<name>I7JPV8_9BURK</name>
<reference evidence="4" key="1">
    <citation type="journal article" date="2012" name="Vet. Microbiol.">
        <title>Comparative genomic analyses of the Taylorellae.</title>
        <authorList>
            <person name="Hauser H."/>
            <person name="Richter D.C."/>
            <person name="van Tonder A."/>
            <person name="Clark L."/>
            <person name="Preston A."/>
        </authorList>
    </citation>
    <scope>NUCLEOTIDE SEQUENCE</scope>
    <source>
        <strain evidence="4">14/56</strain>
    </source>
</reference>
<protein>
    <recommendedName>
        <fullName evidence="1">DNA-directed DNA polymerase</fullName>
        <ecNumber evidence="1">2.7.7.7</ecNumber>
    </recommendedName>
</protein>
<keyword evidence="4" id="KW-0808">Transferase</keyword>
<dbReference type="NCBIfam" id="TIGR00573">
    <property type="entry name" value="dnaq"/>
    <property type="match status" value="1"/>
</dbReference>
<dbReference type="NCBIfam" id="NF004316">
    <property type="entry name" value="PRK05711.1"/>
    <property type="match status" value="1"/>
</dbReference>
<comment type="catalytic activity">
    <reaction evidence="2">
        <text>DNA(n) + a 2'-deoxyribonucleoside 5'-triphosphate = DNA(n+1) + diphosphate</text>
        <dbReference type="Rhea" id="RHEA:22508"/>
        <dbReference type="Rhea" id="RHEA-COMP:17339"/>
        <dbReference type="Rhea" id="RHEA-COMP:17340"/>
        <dbReference type="ChEBI" id="CHEBI:33019"/>
        <dbReference type="ChEBI" id="CHEBI:61560"/>
        <dbReference type="ChEBI" id="CHEBI:173112"/>
        <dbReference type="EC" id="2.7.7.7"/>
    </reaction>
</comment>
<dbReference type="EMBL" id="HE681423">
    <property type="protein sequence ID" value="CCG18260.1"/>
    <property type="molecule type" value="Genomic_DNA"/>
</dbReference>
<evidence type="ECO:0000256" key="2">
    <source>
        <dbReference type="ARBA" id="ARBA00049244"/>
    </source>
</evidence>
<dbReference type="GO" id="GO:0003677">
    <property type="term" value="F:DNA binding"/>
    <property type="evidence" value="ECO:0007669"/>
    <property type="project" value="InterPro"/>
</dbReference>
<accession>I7JPV8</accession>
<dbReference type="RefSeq" id="WP_015555516.1">
    <property type="nucleotide sequence ID" value="NC_021036.1"/>
</dbReference>
<dbReference type="Pfam" id="PF00929">
    <property type="entry name" value="RNase_T"/>
    <property type="match status" value="1"/>
</dbReference>
<dbReference type="KEGG" id="teg:KUK_0963"/>
<dbReference type="InterPro" id="IPR036397">
    <property type="entry name" value="RNaseH_sf"/>
</dbReference>
<dbReference type="PANTHER" id="PTHR30231">
    <property type="entry name" value="DNA POLYMERASE III SUBUNIT EPSILON"/>
    <property type="match status" value="1"/>
</dbReference>
<dbReference type="InterPro" id="IPR006054">
    <property type="entry name" value="DnaQ"/>
</dbReference>
<dbReference type="SUPFAM" id="SSF53098">
    <property type="entry name" value="Ribonuclease H-like"/>
    <property type="match status" value="1"/>
</dbReference>
<evidence type="ECO:0000256" key="1">
    <source>
        <dbReference type="ARBA" id="ARBA00012417"/>
    </source>
</evidence>
<dbReference type="InterPro" id="IPR012337">
    <property type="entry name" value="RNaseH-like_sf"/>
</dbReference>
<dbReference type="GO" id="GO:0003887">
    <property type="term" value="F:DNA-directed DNA polymerase activity"/>
    <property type="evidence" value="ECO:0007669"/>
    <property type="project" value="UniProtKB-EC"/>
</dbReference>
<evidence type="ECO:0000259" key="3">
    <source>
        <dbReference type="SMART" id="SM00479"/>
    </source>
</evidence>
<dbReference type="GO" id="GO:0005829">
    <property type="term" value="C:cytosol"/>
    <property type="evidence" value="ECO:0007669"/>
    <property type="project" value="TreeGrafter"/>
</dbReference>
<dbReference type="GO" id="GO:0008408">
    <property type="term" value="F:3'-5' exonuclease activity"/>
    <property type="evidence" value="ECO:0007669"/>
    <property type="project" value="TreeGrafter"/>
</dbReference>
<dbReference type="Gene3D" id="3.30.420.10">
    <property type="entry name" value="Ribonuclease H-like superfamily/Ribonuclease H"/>
    <property type="match status" value="1"/>
</dbReference>
<organism evidence="4">
    <name type="scientific">Taylorella equigenitalis 14/56</name>
    <dbReference type="NCBI Taxonomy" id="1091497"/>
    <lineage>
        <taxon>Bacteria</taxon>
        <taxon>Pseudomonadati</taxon>
        <taxon>Pseudomonadota</taxon>
        <taxon>Betaproteobacteria</taxon>
        <taxon>Burkholderiales</taxon>
        <taxon>Alcaligenaceae</taxon>
        <taxon>Taylorella</taxon>
    </lineage>
</organism>
<dbReference type="PANTHER" id="PTHR30231:SF41">
    <property type="entry name" value="DNA POLYMERASE III SUBUNIT EPSILON"/>
    <property type="match status" value="1"/>
</dbReference>
<dbReference type="InterPro" id="IPR013520">
    <property type="entry name" value="Ribonucl_H"/>
</dbReference>